<name>A0A913Z2F9_PATMI</name>
<dbReference type="Proteomes" id="UP000887568">
    <property type="component" value="Unplaced"/>
</dbReference>
<sequence>MSGSGAQQQGGNVGNTGTISGPNSPVFVGQSGSINLTFGAPPERAANEETQGQHCSDREERQMNSDKKRRKIQDKYDSDSGSYNTTSANAQSREQSYWLRPDLRVRFIDRQYKNGRYFNSKVCIEDVKAQGICTCRTEDGRILEDIDQSMLETLIPKGDMACVMIVAGKLRGQLGSVVKRDKSKANADVQLRDRDQIKTLDYDDICEYAGN</sequence>
<dbReference type="RefSeq" id="XP_038046029.1">
    <property type="nucleotide sequence ID" value="XM_038190101.1"/>
</dbReference>
<dbReference type="GO" id="GO:0005681">
    <property type="term" value="C:spliceosomal complex"/>
    <property type="evidence" value="ECO:0007669"/>
    <property type="project" value="TreeGrafter"/>
</dbReference>
<protein>
    <submittedName>
        <fullName evidence="2">Uncharacterized protein</fullName>
    </submittedName>
</protein>
<accession>A0A913Z2F9</accession>
<dbReference type="OrthoDB" id="5577072at2759"/>
<dbReference type="AlphaFoldDB" id="A0A913Z2F9"/>
<dbReference type="InterPro" id="IPR041994">
    <property type="entry name" value="GPKOW_KOW2"/>
</dbReference>
<dbReference type="Gene3D" id="2.30.30.140">
    <property type="match status" value="1"/>
</dbReference>
<dbReference type="EnsemblMetazoa" id="XM_038190101.1">
    <property type="protein sequence ID" value="XP_038046029.1"/>
    <property type="gene ID" value="LOC119720438"/>
</dbReference>
<evidence type="ECO:0000256" key="1">
    <source>
        <dbReference type="SAM" id="MobiDB-lite"/>
    </source>
</evidence>
<dbReference type="GeneID" id="119720438"/>
<dbReference type="InterPro" id="IPR014722">
    <property type="entry name" value="Rib_uL2_dom2"/>
</dbReference>
<organism evidence="2 3">
    <name type="scientific">Patiria miniata</name>
    <name type="common">Bat star</name>
    <name type="synonym">Asterina miniata</name>
    <dbReference type="NCBI Taxonomy" id="46514"/>
    <lineage>
        <taxon>Eukaryota</taxon>
        <taxon>Metazoa</taxon>
        <taxon>Echinodermata</taxon>
        <taxon>Eleutherozoa</taxon>
        <taxon>Asterozoa</taxon>
        <taxon>Asteroidea</taxon>
        <taxon>Valvatacea</taxon>
        <taxon>Valvatida</taxon>
        <taxon>Asterinidae</taxon>
        <taxon>Patiria</taxon>
    </lineage>
</organism>
<evidence type="ECO:0000313" key="3">
    <source>
        <dbReference type="Proteomes" id="UP000887568"/>
    </source>
</evidence>
<dbReference type="PANTHER" id="PTHR15818">
    <property type="entry name" value="G PATCH AND KOW-CONTAINING"/>
    <property type="match status" value="1"/>
</dbReference>
<dbReference type="GO" id="GO:0000398">
    <property type="term" value="P:mRNA splicing, via spliceosome"/>
    <property type="evidence" value="ECO:0007669"/>
    <property type="project" value="InterPro"/>
</dbReference>
<dbReference type="CDD" id="cd13153">
    <property type="entry name" value="KOW_GPKOW_B"/>
    <property type="match status" value="1"/>
</dbReference>
<feature type="compositionally biased region" description="Polar residues" evidence="1">
    <location>
        <begin position="79"/>
        <end position="93"/>
    </location>
</feature>
<feature type="region of interest" description="Disordered" evidence="1">
    <location>
        <begin position="1"/>
        <end position="93"/>
    </location>
</feature>
<dbReference type="PANTHER" id="PTHR15818:SF2">
    <property type="entry name" value="G-PATCH DOMAIN AND KOW MOTIFS-CONTAINING PROTEIN"/>
    <property type="match status" value="1"/>
</dbReference>
<keyword evidence="3" id="KW-1185">Reference proteome</keyword>
<dbReference type="Gene3D" id="2.30.30.30">
    <property type="match status" value="1"/>
</dbReference>
<evidence type="ECO:0000313" key="2">
    <source>
        <dbReference type="EnsemblMetazoa" id="XP_038046029.1"/>
    </source>
</evidence>
<reference evidence="2" key="1">
    <citation type="submission" date="2022-11" db="UniProtKB">
        <authorList>
            <consortium name="EnsemblMetazoa"/>
        </authorList>
    </citation>
    <scope>IDENTIFICATION</scope>
</reference>
<proteinExistence type="predicted"/>
<feature type="compositionally biased region" description="Basic and acidic residues" evidence="1">
    <location>
        <begin position="55"/>
        <end position="66"/>
    </location>
</feature>
<dbReference type="InterPro" id="IPR045166">
    <property type="entry name" value="Spp2-like"/>
</dbReference>
<dbReference type="OMA" id="REERQMN"/>
<dbReference type="Pfam" id="PF25088">
    <property type="entry name" value="GPKOW_C"/>
    <property type="match status" value="1"/>
</dbReference>
<feature type="compositionally biased region" description="Low complexity" evidence="1">
    <location>
        <begin position="1"/>
        <end position="18"/>
    </location>
</feature>